<dbReference type="Gene3D" id="3.10.450.50">
    <property type="match status" value="1"/>
</dbReference>
<comment type="caution">
    <text evidence="2">The sequence shown here is derived from an EMBL/GenBank/DDBJ whole genome shotgun (WGS) entry which is preliminary data.</text>
</comment>
<evidence type="ECO:0000313" key="3">
    <source>
        <dbReference type="Proteomes" id="UP000292445"/>
    </source>
</evidence>
<dbReference type="EMBL" id="SGXC01000002">
    <property type="protein sequence ID" value="RZS81363.1"/>
    <property type="molecule type" value="Genomic_DNA"/>
</dbReference>
<dbReference type="SUPFAM" id="SSF54427">
    <property type="entry name" value="NTF2-like"/>
    <property type="match status" value="1"/>
</dbReference>
<gene>
    <name evidence="2" type="ORF">EV675_3986</name>
</gene>
<accession>A0A4Q7NEE5</accession>
<evidence type="ECO:0000259" key="1">
    <source>
        <dbReference type="Pfam" id="PF13577"/>
    </source>
</evidence>
<reference evidence="2 3" key="1">
    <citation type="submission" date="2019-02" db="EMBL/GenBank/DDBJ databases">
        <title>Genomic Encyclopedia of Type Strains, Phase IV (KMG-IV): sequencing the most valuable type-strain genomes for metagenomic binning, comparative biology and taxonomic classification.</title>
        <authorList>
            <person name="Goeker M."/>
        </authorList>
    </citation>
    <scope>NUCLEOTIDE SEQUENCE [LARGE SCALE GENOMIC DNA]</scope>
    <source>
        <strain evidence="2 3">K24</strain>
    </source>
</reference>
<keyword evidence="3" id="KW-1185">Reference proteome</keyword>
<sequence>MLTFDDDTRVDPEVTALLDEYACLLDRRRGTAWLELFTPDGYYLVAREAEIEQGNNVLIIGEDLKRLRARIVSGAERDRRRSVHTVGGVRCNHDATHTTASFTVWLDGRPSYCGVYRMALARHDGKLRIRHCEVVLFGDIVHTPIFLPV</sequence>
<feature type="domain" description="SnoaL-like" evidence="1">
    <location>
        <begin position="13"/>
        <end position="132"/>
    </location>
</feature>
<name>A0A4Q7NEE5_9BURK</name>
<dbReference type="AlphaFoldDB" id="A0A4Q7NEE5"/>
<dbReference type="RefSeq" id="WP_165404668.1">
    <property type="nucleotide sequence ID" value="NZ_SGXC01000002.1"/>
</dbReference>
<proteinExistence type="predicted"/>
<dbReference type="InterPro" id="IPR032710">
    <property type="entry name" value="NTF2-like_dom_sf"/>
</dbReference>
<dbReference type="GO" id="GO:0051213">
    <property type="term" value="F:dioxygenase activity"/>
    <property type="evidence" value="ECO:0007669"/>
    <property type="project" value="UniProtKB-KW"/>
</dbReference>
<dbReference type="Pfam" id="PF13577">
    <property type="entry name" value="SnoaL_4"/>
    <property type="match status" value="1"/>
</dbReference>
<organism evidence="2 3">
    <name type="scientific">Pigmentiphaga kullae</name>
    <dbReference type="NCBI Taxonomy" id="151784"/>
    <lineage>
        <taxon>Bacteria</taxon>
        <taxon>Pseudomonadati</taxon>
        <taxon>Pseudomonadota</taxon>
        <taxon>Betaproteobacteria</taxon>
        <taxon>Burkholderiales</taxon>
        <taxon>Alcaligenaceae</taxon>
        <taxon>Pigmentiphaga</taxon>
    </lineage>
</organism>
<dbReference type="InterPro" id="IPR037401">
    <property type="entry name" value="SnoaL-like"/>
</dbReference>
<protein>
    <submittedName>
        <fullName evidence="2">3-phenylpropionate/cinnamic acid dioxygenase small subunit</fullName>
    </submittedName>
</protein>
<dbReference type="Proteomes" id="UP000292445">
    <property type="component" value="Unassembled WGS sequence"/>
</dbReference>
<keyword evidence="2" id="KW-0223">Dioxygenase</keyword>
<keyword evidence="2" id="KW-0560">Oxidoreductase</keyword>
<evidence type="ECO:0000313" key="2">
    <source>
        <dbReference type="EMBL" id="RZS81363.1"/>
    </source>
</evidence>